<evidence type="ECO:0000313" key="2">
    <source>
        <dbReference type="Proteomes" id="UP001276659"/>
    </source>
</evidence>
<dbReference type="CDD" id="cd05120">
    <property type="entry name" value="APH_ChoK_like"/>
    <property type="match status" value="1"/>
</dbReference>
<name>A0AAD9Z7K5_9LECA</name>
<dbReference type="Proteomes" id="UP001276659">
    <property type="component" value="Unassembled WGS sequence"/>
</dbReference>
<evidence type="ECO:0008006" key="3">
    <source>
        <dbReference type="Google" id="ProtNLM"/>
    </source>
</evidence>
<organism evidence="1 2">
    <name type="scientific">Lepraria neglecta</name>
    <dbReference type="NCBI Taxonomy" id="209136"/>
    <lineage>
        <taxon>Eukaryota</taxon>
        <taxon>Fungi</taxon>
        <taxon>Dikarya</taxon>
        <taxon>Ascomycota</taxon>
        <taxon>Pezizomycotina</taxon>
        <taxon>Lecanoromycetes</taxon>
        <taxon>OSLEUM clade</taxon>
        <taxon>Lecanoromycetidae</taxon>
        <taxon>Lecanorales</taxon>
        <taxon>Lecanorineae</taxon>
        <taxon>Stereocaulaceae</taxon>
        <taxon>Lepraria</taxon>
    </lineage>
</organism>
<evidence type="ECO:0000313" key="1">
    <source>
        <dbReference type="EMBL" id="KAK3172966.1"/>
    </source>
</evidence>
<dbReference type="InterPro" id="IPR051678">
    <property type="entry name" value="AGP_Transferase"/>
</dbReference>
<dbReference type="AlphaFoldDB" id="A0AAD9Z7K5"/>
<dbReference type="PANTHER" id="PTHR21310:SF48">
    <property type="entry name" value="AMINOGLYCOSIDE PHOSPHOTRANSFERASE DOMAIN-CONTAINING PROTEIN"/>
    <property type="match status" value="1"/>
</dbReference>
<reference evidence="1" key="1">
    <citation type="submission" date="2022-11" db="EMBL/GenBank/DDBJ databases">
        <title>Chromosomal genome sequence assembly and mating type (MAT) locus characterization of the leprose asexual lichenized fungus Lepraria neglecta (Nyl.) Erichsen.</title>
        <authorList>
            <person name="Allen J.L."/>
            <person name="Pfeffer B."/>
        </authorList>
    </citation>
    <scope>NUCLEOTIDE SEQUENCE</scope>
    <source>
        <strain evidence="1">Allen 5258</strain>
    </source>
</reference>
<accession>A0AAD9Z7K5</accession>
<gene>
    <name evidence="1" type="ORF">OEA41_006292</name>
</gene>
<dbReference type="EMBL" id="JASNWA010000007">
    <property type="protein sequence ID" value="KAK3172966.1"/>
    <property type="molecule type" value="Genomic_DNA"/>
</dbReference>
<protein>
    <recommendedName>
        <fullName evidence="3">Aminoglycoside phosphotransferase domain-containing protein</fullName>
    </recommendedName>
</protein>
<dbReference type="SUPFAM" id="SSF56112">
    <property type="entry name" value="Protein kinase-like (PK-like)"/>
    <property type="match status" value="1"/>
</dbReference>
<keyword evidence="2" id="KW-1185">Reference proteome</keyword>
<dbReference type="InterPro" id="IPR011009">
    <property type="entry name" value="Kinase-like_dom_sf"/>
</dbReference>
<proteinExistence type="predicted"/>
<comment type="caution">
    <text evidence="1">The sequence shown here is derived from an EMBL/GenBank/DDBJ whole genome shotgun (WGS) entry which is preliminary data.</text>
</comment>
<sequence>MASSITLPFIAAAIPSALPTNAEIEDSRDVLSAYGNRTVVRVGRHFVVKYGQGVDIIEGENMLFVQSRTTITIPEVYALYTEPSTKKNYIVMENVDGDTLASRWPSLTRQQKEVIVAKLRCFYEELRQIPSPGYFGSLGERHLLDEIFWTCEEAPSINGPFKSEDALNEAMALKYIHDGRPTYKADFYRQSLSYVFRGHQPTYTHADCQRKNIIICKVAPGNRDLNTDHHLEDEYKVTIVDWEKAGWYPSYWEYSLALYALRWDDDWGLFILKMLSPYHSEAPWLQMLRLELWS</sequence>
<dbReference type="PANTHER" id="PTHR21310">
    <property type="entry name" value="AMINOGLYCOSIDE PHOSPHOTRANSFERASE-RELATED-RELATED"/>
    <property type="match status" value="1"/>
</dbReference>